<name>A0A6V7VT59_MELEN</name>
<dbReference type="InterPro" id="IPR035500">
    <property type="entry name" value="NHR-like_dom_sf"/>
</dbReference>
<evidence type="ECO:0000313" key="4">
    <source>
        <dbReference type="EMBL" id="CAD2178143.1"/>
    </source>
</evidence>
<evidence type="ECO:0000256" key="2">
    <source>
        <dbReference type="ARBA" id="ARBA00023163"/>
    </source>
</evidence>
<comment type="caution">
    <text evidence="4">The sequence shown here is derived from an EMBL/GenBank/DDBJ whole genome shotgun (WGS) entry which is preliminary data.</text>
</comment>
<keyword evidence="1" id="KW-0805">Transcription regulation</keyword>
<dbReference type="Proteomes" id="UP000580250">
    <property type="component" value="Unassembled WGS sequence"/>
</dbReference>
<dbReference type="Gene3D" id="1.10.565.10">
    <property type="entry name" value="Retinoid X Receptor"/>
    <property type="match status" value="1"/>
</dbReference>
<dbReference type="OrthoDB" id="10246805at2759"/>
<evidence type="ECO:0000256" key="3">
    <source>
        <dbReference type="ARBA" id="ARBA00023170"/>
    </source>
</evidence>
<accession>A0A6V7VT59</accession>
<organism evidence="4 5">
    <name type="scientific">Meloidogyne enterolobii</name>
    <name type="common">Root-knot nematode worm</name>
    <name type="synonym">Meloidogyne mayaguensis</name>
    <dbReference type="NCBI Taxonomy" id="390850"/>
    <lineage>
        <taxon>Eukaryota</taxon>
        <taxon>Metazoa</taxon>
        <taxon>Ecdysozoa</taxon>
        <taxon>Nematoda</taxon>
        <taxon>Chromadorea</taxon>
        <taxon>Rhabditida</taxon>
        <taxon>Tylenchina</taxon>
        <taxon>Tylenchomorpha</taxon>
        <taxon>Tylenchoidea</taxon>
        <taxon>Meloidogynidae</taxon>
        <taxon>Meloidogyninae</taxon>
        <taxon>Meloidogyne</taxon>
    </lineage>
</organism>
<dbReference type="AlphaFoldDB" id="A0A6V7VT59"/>
<sequence>MYIPFTASYLAWESGFETWIRKDGVMPAFVAKNSKYSCDERINKWSEITYTKSVAHFKRASLTKVEYALLIAIIFTKSDAKGLSPKGKEVLYNESVKFTKILLRYNQRRLGVIEGAQRLDECFRLINVAIENEHFMRLMLHYHTKYYSMNSIKLNYSMDSTR</sequence>
<proteinExistence type="predicted"/>
<protein>
    <submittedName>
        <fullName evidence="4">Uncharacterized protein</fullName>
    </submittedName>
</protein>
<dbReference type="EMBL" id="CAJEWN010000313">
    <property type="protein sequence ID" value="CAD2178143.1"/>
    <property type="molecule type" value="Genomic_DNA"/>
</dbReference>
<dbReference type="SUPFAM" id="SSF48508">
    <property type="entry name" value="Nuclear receptor ligand-binding domain"/>
    <property type="match status" value="1"/>
</dbReference>
<gene>
    <name evidence="4" type="ORF">MENT_LOCUS30066</name>
</gene>
<keyword evidence="2" id="KW-0804">Transcription</keyword>
<keyword evidence="3" id="KW-0675">Receptor</keyword>
<reference evidence="4 5" key="1">
    <citation type="submission" date="2020-08" db="EMBL/GenBank/DDBJ databases">
        <authorList>
            <person name="Koutsovoulos G."/>
            <person name="Danchin GJ E."/>
        </authorList>
    </citation>
    <scope>NUCLEOTIDE SEQUENCE [LARGE SCALE GENOMIC DNA]</scope>
</reference>
<evidence type="ECO:0000313" key="5">
    <source>
        <dbReference type="Proteomes" id="UP000580250"/>
    </source>
</evidence>
<evidence type="ECO:0000256" key="1">
    <source>
        <dbReference type="ARBA" id="ARBA00023015"/>
    </source>
</evidence>